<dbReference type="PRINTS" id="PR00969">
    <property type="entry name" value="CHAPERONPILI"/>
</dbReference>
<dbReference type="PANTHER" id="PTHR30251">
    <property type="entry name" value="PILUS ASSEMBLY CHAPERONE"/>
    <property type="match status" value="1"/>
</dbReference>
<reference evidence="11" key="2">
    <citation type="submission" date="2018-07" db="EMBL/GenBank/DDBJ databases">
        <authorList>
            <consortium name="NCBI Pathogen Detection Project"/>
        </authorList>
    </citation>
    <scope>NUCLEOTIDE SEQUENCE</scope>
    <source>
        <strain evidence="11">12-2127</strain>
    </source>
</reference>
<keyword evidence="5" id="KW-0574">Periplasm</keyword>
<dbReference type="PROSITE" id="PS00635">
    <property type="entry name" value="PILI_CHAPERONE"/>
    <property type="match status" value="1"/>
</dbReference>
<evidence type="ECO:0000256" key="8">
    <source>
        <dbReference type="RuleBase" id="RU003918"/>
    </source>
</evidence>
<keyword evidence="6 8" id="KW-0143">Chaperone</keyword>
<dbReference type="EMBL" id="DAAMJT010000011">
    <property type="protein sequence ID" value="HAC6951936.1"/>
    <property type="molecule type" value="Genomic_DNA"/>
</dbReference>
<evidence type="ECO:0000256" key="2">
    <source>
        <dbReference type="ARBA" id="ARBA00007399"/>
    </source>
</evidence>
<dbReference type="InterPro" id="IPR013783">
    <property type="entry name" value="Ig-like_fold"/>
</dbReference>
<keyword evidence="4" id="KW-0732">Signal</keyword>
<dbReference type="Pfam" id="PF02753">
    <property type="entry name" value="PapD_C"/>
    <property type="match status" value="1"/>
</dbReference>
<dbReference type="InterPro" id="IPR016147">
    <property type="entry name" value="Pili_assmbl_chaperone_N"/>
</dbReference>
<evidence type="ECO:0000256" key="4">
    <source>
        <dbReference type="ARBA" id="ARBA00022729"/>
    </source>
</evidence>
<evidence type="ECO:0000256" key="3">
    <source>
        <dbReference type="ARBA" id="ARBA00022558"/>
    </source>
</evidence>
<evidence type="ECO:0000256" key="6">
    <source>
        <dbReference type="ARBA" id="ARBA00023186"/>
    </source>
</evidence>
<keyword evidence="7" id="KW-0393">Immunoglobulin domain</keyword>
<dbReference type="SUPFAM" id="SSF49584">
    <property type="entry name" value="Periplasmic chaperone C-domain"/>
    <property type="match status" value="1"/>
</dbReference>
<dbReference type="InterPro" id="IPR018046">
    <property type="entry name" value="Pili_assmbl_chaperone_CS"/>
</dbReference>
<gene>
    <name evidence="11" type="ORF">G0D74_09460</name>
</gene>
<name>A0A702L6F1_SALER</name>
<evidence type="ECO:0000256" key="5">
    <source>
        <dbReference type="ARBA" id="ARBA00022764"/>
    </source>
</evidence>
<comment type="similarity">
    <text evidence="2 8">Belongs to the periplasmic pilus chaperone family.</text>
</comment>
<dbReference type="SUPFAM" id="SSF49354">
    <property type="entry name" value="PapD-like"/>
    <property type="match status" value="1"/>
</dbReference>
<organism evidence="11">
    <name type="scientific">Salmonella enterica subsp. salamae</name>
    <dbReference type="NCBI Taxonomy" id="59202"/>
    <lineage>
        <taxon>Bacteria</taxon>
        <taxon>Pseudomonadati</taxon>
        <taxon>Pseudomonadota</taxon>
        <taxon>Gammaproteobacteria</taxon>
        <taxon>Enterobacterales</taxon>
        <taxon>Enterobacteriaceae</taxon>
        <taxon>Salmonella</taxon>
    </lineage>
</organism>
<accession>A0A702L6F1</accession>
<dbReference type="InterPro" id="IPR008962">
    <property type="entry name" value="PapD-like_sf"/>
</dbReference>
<evidence type="ECO:0000259" key="10">
    <source>
        <dbReference type="Pfam" id="PF02753"/>
    </source>
</evidence>
<dbReference type="InterPro" id="IPR036316">
    <property type="entry name" value="Pili_assmbl_chap_C_dom_sf"/>
</dbReference>
<dbReference type="GO" id="GO:0030288">
    <property type="term" value="C:outer membrane-bounded periplasmic space"/>
    <property type="evidence" value="ECO:0007669"/>
    <property type="project" value="InterPro"/>
</dbReference>
<dbReference type="FunFam" id="2.60.40.10:FF:000458">
    <property type="entry name" value="Molecular chaperone FimC"/>
    <property type="match status" value="1"/>
</dbReference>
<dbReference type="AlphaFoldDB" id="A0A702L6F1"/>
<evidence type="ECO:0000259" key="9">
    <source>
        <dbReference type="Pfam" id="PF00345"/>
    </source>
</evidence>
<dbReference type="PANTHER" id="PTHR30251:SF6">
    <property type="entry name" value="FIMBRIAL CHAPERONE YFCS-RELATED"/>
    <property type="match status" value="1"/>
</dbReference>
<dbReference type="GO" id="GO:0071555">
    <property type="term" value="P:cell wall organization"/>
    <property type="evidence" value="ECO:0007669"/>
    <property type="project" value="InterPro"/>
</dbReference>
<feature type="domain" description="Pili assembly chaperone C-terminal" evidence="10">
    <location>
        <begin position="177"/>
        <end position="236"/>
    </location>
</feature>
<comment type="subcellular location">
    <subcellularLocation>
        <location evidence="1 8">Periplasm</location>
    </subcellularLocation>
</comment>
<dbReference type="InterPro" id="IPR050643">
    <property type="entry name" value="Periplasmic_pilus_chap"/>
</dbReference>
<evidence type="ECO:0000256" key="1">
    <source>
        <dbReference type="ARBA" id="ARBA00004418"/>
    </source>
</evidence>
<keyword evidence="3" id="KW-1029">Fimbrium biogenesis</keyword>
<evidence type="ECO:0000313" key="11">
    <source>
        <dbReference type="EMBL" id="HAC6951936.1"/>
    </source>
</evidence>
<dbReference type="Pfam" id="PF00345">
    <property type="entry name" value="PapD_N"/>
    <property type="match status" value="1"/>
</dbReference>
<dbReference type="Gene3D" id="2.60.40.10">
    <property type="entry name" value="Immunoglobulins"/>
    <property type="match status" value="2"/>
</dbReference>
<reference evidence="11" key="1">
    <citation type="journal article" date="2018" name="Genome Biol.">
        <title>SKESA: strategic k-mer extension for scrupulous assemblies.</title>
        <authorList>
            <person name="Souvorov A."/>
            <person name="Agarwala R."/>
            <person name="Lipman D.J."/>
        </authorList>
    </citation>
    <scope>NUCLEOTIDE SEQUENCE</scope>
    <source>
        <strain evidence="11">12-2127</strain>
    </source>
</reference>
<sequence>MINHLPRLTARSHGALLVLIGAGILTIATAQAAVSPDRTRLVFRGDDKSIGVDLKNSNDKLPYLAQTWVEDTKNNKITSPLMVVPPVQRIDAKGTGQVKVQGMPALSALPQDRETLFFFNVREIPPKSDKPNTLQIALQTRIKLFYRPVPLAKAVDVQHPWQYKVTLNRQGDRYTLVNPTGYYVILSNASNRVDGATVDGFSPMVIEPKSSAQIDVKASGLGSTPVLTYVNDYGARLPLIFNCSGETCAVNEEKSRKS</sequence>
<dbReference type="InterPro" id="IPR001829">
    <property type="entry name" value="Pili_assmbl_chaperone_bac"/>
</dbReference>
<proteinExistence type="inferred from homology"/>
<feature type="domain" description="Pili assembly chaperone N-terminal" evidence="9">
    <location>
        <begin position="34"/>
        <end position="149"/>
    </location>
</feature>
<evidence type="ECO:0000256" key="7">
    <source>
        <dbReference type="ARBA" id="ARBA00023319"/>
    </source>
</evidence>
<dbReference type="InterPro" id="IPR016148">
    <property type="entry name" value="Pili_assmbl_chaperone_C"/>
</dbReference>
<protein>
    <submittedName>
        <fullName evidence="11">Fimbria/pilus periplasmic chaperone</fullName>
    </submittedName>
</protein>
<comment type="caution">
    <text evidence="11">The sequence shown here is derived from an EMBL/GenBank/DDBJ whole genome shotgun (WGS) entry which is preliminary data.</text>
</comment>